<keyword evidence="17" id="KW-1185">Reference proteome</keyword>
<dbReference type="Gene3D" id="2.170.130.10">
    <property type="entry name" value="TonB-dependent receptor, plug domain"/>
    <property type="match status" value="1"/>
</dbReference>
<comment type="caution">
    <text evidence="16">The sequence shown here is derived from an EMBL/GenBank/DDBJ whole genome shotgun (WGS) entry which is preliminary data.</text>
</comment>
<dbReference type="AlphaFoldDB" id="A0A0X3TZS3"/>
<accession>A0A0X3TZS3</accession>
<evidence type="ECO:0000256" key="4">
    <source>
        <dbReference type="ARBA" id="ARBA00022692"/>
    </source>
</evidence>
<name>A0A0X3TZS3_9RHOB</name>
<evidence type="ECO:0000256" key="6">
    <source>
        <dbReference type="ARBA" id="ARBA00023077"/>
    </source>
</evidence>
<evidence type="ECO:0000256" key="2">
    <source>
        <dbReference type="ARBA" id="ARBA00022448"/>
    </source>
</evidence>
<dbReference type="InterPro" id="IPR012910">
    <property type="entry name" value="Plug_dom"/>
</dbReference>
<proteinExistence type="inferred from homology"/>
<evidence type="ECO:0000256" key="13">
    <source>
        <dbReference type="SAM" id="SignalP"/>
    </source>
</evidence>
<dbReference type="InterPro" id="IPR000531">
    <property type="entry name" value="Beta-barrel_TonB"/>
</dbReference>
<keyword evidence="3 10" id="KW-1134">Transmembrane beta strand</keyword>
<evidence type="ECO:0000256" key="9">
    <source>
        <dbReference type="ARBA" id="ARBA00023237"/>
    </source>
</evidence>
<keyword evidence="4 10" id="KW-0812">Transmembrane</keyword>
<feature type="region of interest" description="Disordered" evidence="12">
    <location>
        <begin position="288"/>
        <end position="309"/>
    </location>
</feature>
<evidence type="ECO:0000256" key="3">
    <source>
        <dbReference type="ARBA" id="ARBA00022452"/>
    </source>
</evidence>
<dbReference type="GO" id="GO:0015344">
    <property type="term" value="F:siderophore uptake transmembrane transporter activity"/>
    <property type="evidence" value="ECO:0007669"/>
    <property type="project" value="TreeGrafter"/>
</dbReference>
<dbReference type="CDD" id="cd01347">
    <property type="entry name" value="ligand_gated_channel"/>
    <property type="match status" value="1"/>
</dbReference>
<keyword evidence="8 16" id="KW-0675">Receptor</keyword>
<evidence type="ECO:0000256" key="10">
    <source>
        <dbReference type="PROSITE-ProRule" id="PRU01360"/>
    </source>
</evidence>
<keyword evidence="6 11" id="KW-0798">TonB box</keyword>
<comment type="similarity">
    <text evidence="10 11">Belongs to the TonB-dependent receptor family.</text>
</comment>
<keyword evidence="7 10" id="KW-0472">Membrane</keyword>
<evidence type="ECO:0000256" key="1">
    <source>
        <dbReference type="ARBA" id="ARBA00004571"/>
    </source>
</evidence>
<dbReference type="Gene3D" id="2.40.170.20">
    <property type="entry name" value="TonB-dependent receptor, beta-barrel domain"/>
    <property type="match status" value="1"/>
</dbReference>
<feature type="compositionally biased region" description="Polar residues" evidence="12">
    <location>
        <begin position="295"/>
        <end position="304"/>
    </location>
</feature>
<protein>
    <submittedName>
        <fullName evidence="16">TonB-dependent receptor</fullName>
    </submittedName>
</protein>
<keyword evidence="5 13" id="KW-0732">Signal</keyword>
<feature type="domain" description="TonB-dependent receptor plug" evidence="15">
    <location>
        <begin position="46"/>
        <end position="146"/>
    </location>
</feature>
<dbReference type="Proteomes" id="UP000053690">
    <property type="component" value="Unassembled WGS sequence"/>
</dbReference>
<feature type="chain" id="PRO_5007054570" evidence="13">
    <location>
        <begin position="24"/>
        <end position="622"/>
    </location>
</feature>
<keyword evidence="2 10" id="KW-0813">Transport</keyword>
<evidence type="ECO:0000313" key="16">
    <source>
        <dbReference type="EMBL" id="KUJ81208.1"/>
    </source>
</evidence>
<dbReference type="Pfam" id="PF00593">
    <property type="entry name" value="TonB_dep_Rec_b-barrel"/>
    <property type="match status" value="1"/>
</dbReference>
<dbReference type="OrthoDB" id="9796221at2"/>
<dbReference type="STRING" id="1685378.AVO44_04935"/>
<reference evidence="17" key="1">
    <citation type="submission" date="2015-12" db="EMBL/GenBank/DDBJ databases">
        <authorList>
            <person name="Zhang G."/>
            <person name="Stingl U."/>
        </authorList>
    </citation>
    <scope>NUCLEOTIDE SEQUENCE [LARGE SCALE GENOMIC DNA]</scope>
    <source>
        <strain evidence="17">ZGT108</strain>
    </source>
</reference>
<feature type="domain" description="TonB-dependent receptor-like beta-barrel" evidence="14">
    <location>
        <begin position="170"/>
        <end position="596"/>
    </location>
</feature>
<gene>
    <name evidence="16" type="ORF">AVO44_04935</name>
</gene>
<evidence type="ECO:0000256" key="7">
    <source>
        <dbReference type="ARBA" id="ARBA00023136"/>
    </source>
</evidence>
<dbReference type="InterPro" id="IPR039426">
    <property type="entry name" value="TonB-dep_rcpt-like"/>
</dbReference>
<dbReference type="Pfam" id="PF07715">
    <property type="entry name" value="Plug"/>
    <property type="match status" value="1"/>
</dbReference>
<evidence type="ECO:0000256" key="8">
    <source>
        <dbReference type="ARBA" id="ARBA00023170"/>
    </source>
</evidence>
<evidence type="ECO:0000259" key="14">
    <source>
        <dbReference type="Pfam" id="PF00593"/>
    </source>
</evidence>
<dbReference type="GO" id="GO:0044718">
    <property type="term" value="P:siderophore transmembrane transport"/>
    <property type="evidence" value="ECO:0007669"/>
    <property type="project" value="TreeGrafter"/>
</dbReference>
<dbReference type="EMBL" id="LQBP01000002">
    <property type="protein sequence ID" value="KUJ81208.1"/>
    <property type="molecule type" value="Genomic_DNA"/>
</dbReference>
<dbReference type="PROSITE" id="PS52016">
    <property type="entry name" value="TONB_DEPENDENT_REC_3"/>
    <property type="match status" value="1"/>
</dbReference>
<evidence type="ECO:0000259" key="15">
    <source>
        <dbReference type="Pfam" id="PF07715"/>
    </source>
</evidence>
<dbReference type="InterPro" id="IPR037066">
    <property type="entry name" value="Plug_dom_sf"/>
</dbReference>
<keyword evidence="9 10" id="KW-0998">Cell outer membrane</keyword>
<evidence type="ECO:0000256" key="5">
    <source>
        <dbReference type="ARBA" id="ARBA00022729"/>
    </source>
</evidence>
<dbReference type="InterPro" id="IPR036942">
    <property type="entry name" value="Beta-barrel_TonB_sf"/>
</dbReference>
<dbReference type="PANTHER" id="PTHR30069">
    <property type="entry name" value="TONB-DEPENDENT OUTER MEMBRANE RECEPTOR"/>
    <property type="match status" value="1"/>
</dbReference>
<evidence type="ECO:0000256" key="12">
    <source>
        <dbReference type="SAM" id="MobiDB-lite"/>
    </source>
</evidence>
<feature type="signal peptide" evidence="13">
    <location>
        <begin position="1"/>
        <end position="23"/>
    </location>
</feature>
<organism evidence="16 17">
    <name type="scientific">Ruegeria profundi</name>
    <dbReference type="NCBI Taxonomy" id="1685378"/>
    <lineage>
        <taxon>Bacteria</taxon>
        <taxon>Pseudomonadati</taxon>
        <taxon>Pseudomonadota</taxon>
        <taxon>Alphaproteobacteria</taxon>
        <taxon>Rhodobacterales</taxon>
        <taxon>Roseobacteraceae</taxon>
        <taxon>Ruegeria</taxon>
    </lineage>
</organism>
<dbReference type="RefSeq" id="WP_068333423.1">
    <property type="nucleotide sequence ID" value="NZ_LQBP01000002.1"/>
</dbReference>
<sequence length="622" mass="67751">MKKTALLKASAATVFAVATSAHAQETIDIGTIVISGGFTPIEEQKYGRAASVITSQEIEQRGITTVQDALRAVPGVSVSGSGDALTQVRIRGAEANHTLILINGVPAAGGDGEYILSGIQTANIERIEVLRGPQSVFYGSNASAGVINIITKRGGLGHEYGGTVEFGDGYNASARYSYRNDKGGVAVGIARLDDDGYDYSGSNGERDSVDRTTIDLTGDYFVAEGLKLGFVFRDSDENYDFDSTDFLATTPEGYVVDDPTQRSERKERLGQVYAEYEARGGQMVHRFSYDRTDNEQSTNGGTPTETDRDSARYLLSLGLDGRATVDSNHLLNGIVEWEEDSSSSDPEFERETTSYALEYRGSLQNGLNVQAGIRYDDNKTFQNDFTWTLAASYTLPQGVRLHGSAGTGIVNPSYFELFADSFGFVGNPNLKPEKNKSFDLGAEVPFWAGRGLVDVTLFHDDLTDEITAVFDPVLGSSTFINQAGDSTRRGVEVSGTLEATDTLDLRLSYTYIDAENPDGSVEVRRPRHELLLTATQEFLQGRGSVTGDIRYVADNYDTQFFGSFETKKLPDYVTVDVAAQYSLTDNVKLTGRIVNLFDREYSDVWGFAKRGRTGYIGLSAAF</sequence>
<dbReference type="PANTHER" id="PTHR30069:SF29">
    <property type="entry name" value="HEMOGLOBIN AND HEMOGLOBIN-HAPTOGLOBIN-BINDING PROTEIN 1-RELATED"/>
    <property type="match status" value="1"/>
</dbReference>
<dbReference type="SUPFAM" id="SSF56935">
    <property type="entry name" value="Porins"/>
    <property type="match status" value="1"/>
</dbReference>
<evidence type="ECO:0000313" key="17">
    <source>
        <dbReference type="Proteomes" id="UP000053690"/>
    </source>
</evidence>
<dbReference type="GO" id="GO:0009279">
    <property type="term" value="C:cell outer membrane"/>
    <property type="evidence" value="ECO:0007669"/>
    <property type="project" value="UniProtKB-SubCell"/>
</dbReference>
<evidence type="ECO:0000256" key="11">
    <source>
        <dbReference type="RuleBase" id="RU003357"/>
    </source>
</evidence>
<comment type="subcellular location">
    <subcellularLocation>
        <location evidence="1 10">Cell outer membrane</location>
        <topology evidence="1 10">Multi-pass membrane protein</topology>
    </subcellularLocation>
</comment>